<dbReference type="STRING" id="95300.SAMN05216558_1284"/>
<gene>
    <name evidence="1" type="ORF">EIY72_03955</name>
</gene>
<organism evidence="1 2">
    <name type="scientific">Pseudomonas vancouverensis</name>
    <dbReference type="NCBI Taxonomy" id="95300"/>
    <lineage>
        <taxon>Bacteria</taxon>
        <taxon>Pseudomonadati</taxon>
        <taxon>Pseudomonadota</taxon>
        <taxon>Gammaproteobacteria</taxon>
        <taxon>Pseudomonadales</taxon>
        <taxon>Pseudomonadaceae</taxon>
        <taxon>Pseudomonas</taxon>
    </lineage>
</organism>
<accession>A0A1H2MUF6</accession>
<protein>
    <submittedName>
        <fullName evidence="1">Uncharacterized protein</fullName>
    </submittedName>
</protein>
<reference evidence="2" key="1">
    <citation type="journal article" date="2019" name="bioRxiv">
        <title>Bacterially produced spermidine induces plant systemic susceptibility to pathogens.</title>
        <authorList>
            <person name="Melnyk R.A."/>
            <person name="Beskrovnaya P.A."/>
            <person name="Liu Z."/>
            <person name="Song Y."/>
            <person name="Haney C.H."/>
        </authorList>
    </citation>
    <scope>NUCLEOTIDE SEQUENCE [LARGE SCALE GENOMIC DNA]</scope>
    <source>
        <strain evidence="2">Dha-51</strain>
    </source>
</reference>
<keyword evidence="2" id="KW-1185">Reference proteome</keyword>
<evidence type="ECO:0000313" key="2">
    <source>
        <dbReference type="Proteomes" id="UP000295254"/>
    </source>
</evidence>
<dbReference type="AlphaFoldDB" id="A0A1H2MUF6"/>
<dbReference type="Proteomes" id="UP000295254">
    <property type="component" value="Unassembled WGS sequence"/>
</dbReference>
<proteinExistence type="predicted"/>
<evidence type="ECO:0000313" key="1">
    <source>
        <dbReference type="EMBL" id="TDB67211.1"/>
    </source>
</evidence>
<dbReference type="RefSeq" id="WP_093218138.1">
    <property type="nucleotide sequence ID" value="NZ_LT629803.1"/>
</dbReference>
<comment type="caution">
    <text evidence="1">The sequence shown here is derived from an EMBL/GenBank/DDBJ whole genome shotgun (WGS) entry which is preliminary data.</text>
</comment>
<dbReference type="EMBL" id="RRZK01000005">
    <property type="protein sequence ID" value="TDB67211.1"/>
    <property type="molecule type" value="Genomic_DNA"/>
</dbReference>
<sequence>MTDKSLATQSATAALEVVIELIRAGELKLSVADEKASTIIDVHKQLTEHFESIKKAPMNISQGLTR</sequence>
<name>A0A1H2MUF6_PSEVA</name>